<gene>
    <name evidence="3" type="ORF">FGO68_gene13513</name>
</gene>
<dbReference type="EMBL" id="RRYP01016986">
    <property type="protein sequence ID" value="TNV74445.1"/>
    <property type="molecule type" value="Genomic_DNA"/>
</dbReference>
<proteinExistence type="predicted"/>
<comment type="caution">
    <text evidence="3">The sequence shown here is derived from an EMBL/GenBank/DDBJ whole genome shotgun (WGS) entry which is preliminary data.</text>
</comment>
<organism evidence="3 4">
    <name type="scientific">Halteria grandinella</name>
    <dbReference type="NCBI Taxonomy" id="5974"/>
    <lineage>
        <taxon>Eukaryota</taxon>
        <taxon>Sar</taxon>
        <taxon>Alveolata</taxon>
        <taxon>Ciliophora</taxon>
        <taxon>Intramacronucleata</taxon>
        <taxon>Spirotrichea</taxon>
        <taxon>Stichotrichia</taxon>
        <taxon>Sporadotrichida</taxon>
        <taxon>Halteriidae</taxon>
        <taxon>Halteria</taxon>
    </lineage>
</organism>
<sequence length="784" mass="88829">MDNLGYFLTDWQYSLDVSSNFTKQALIYVRHLKVLEKQNDQTQILSCSDMVDQTFNQYYIFLTMQSENQQTKALSQLTWLIGFPSLGANMLSCEGLTLSPTYSFVFIQSSQSALYIVKISQDFQQLSANQVIYPGGLQIIINRALGVGLDQNYVAGYTNSNYKAVAARVIIDGDSMDIMNVTAKTGGIVIIGELVISQGLFLSKQMDLGVMQIGMRGIDVEVEEKYRGSIEFEQVVKEVQITVGRSPYVVALSFQYIGTCNLTNLTYNLSIDPQASNEQLIYTYNGTHLMLETFEATPLQTYVLSVTATLPFKSVSNSTTISIQTILPNQTIPNFSQILSLPPVFEAKLKTLSVMLGYQKVFGIPITTPKNGVKIIVNIPNDTAKFVQYDQNHRWLIFNPQVGNCELKEYDVEIILRSQFNGLSSQYLLTIKVMNATANITQIENATQNSTIEIPSSASGSEAPPPNWNFSTPNPPHKTDKLPFGKIRSISPQGLIRIGLRYQNGVQDDQKFVTEDYIFMKLEQSSDESFEELDWEYIDISEDKTLLRFQLKFDSSKVNKRSKIILCLLAQPQKSHLSARSKLMYCQDQMFIPIQIQTTIEYQQIQTIAKVVSTSIISFMASNLFISIIASSSLQLLWSFVNSLQLISFLPLMNLDLPPNMYYVLSLINGPMQFKLFDSDGMTSSLFRLENLSDGEPYNELFNEFGYTSNIAVLNLDNTFYILLLFPIHYIFWHIFKRLNKRQDMTSLSILGFNQLQIGYMHHSNTTILSLQFLKTTSQYSFQV</sequence>
<protein>
    <submittedName>
        <fullName evidence="3">Uncharacterized protein</fullName>
    </submittedName>
</protein>
<dbReference type="OrthoDB" id="10689454at2759"/>
<evidence type="ECO:0000313" key="4">
    <source>
        <dbReference type="Proteomes" id="UP000785679"/>
    </source>
</evidence>
<evidence type="ECO:0000256" key="2">
    <source>
        <dbReference type="SAM" id="Phobius"/>
    </source>
</evidence>
<reference evidence="3" key="1">
    <citation type="submission" date="2019-06" db="EMBL/GenBank/DDBJ databases">
        <authorList>
            <person name="Zheng W."/>
        </authorList>
    </citation>
    <scope>NUCLEOTIDE SEQUENCE</scope>
    <source>
        <strain evidence="3">QDHG01</strain>
    </source>
</reference>
<name>A0A8J8NH92_HALGN</name>
<evidence type="ECO:0000256" key="1">
    <source>
        <dbReference type="SAM" id="MobiDB-lite"/>
    </source>
</evidence>
<feature type="transmembrane region" description="Helical" evidence="2">
    <location>
        <begin position="719"/>
        <end position="736"/>
    </location>
</feature>
<keyword evidence="2" id="KW-0812">Transmembrane</keyword>
<feature type="region of interest" description="Disordered" evidence="1">
    <location>
        <begin position="454"/>
        <end position="474"/>
    </location>
</feature>
<keyword evidence="2" id="KW-1133">Transmembrane helix</keyword>
<dbReference type="Proteomes" id="UP000785679">
    <property type="component" value="Unassembled WGS sequence"/>
</dbReference>
<keyword evidence="2" id="KW-0472">Membrane</keyword>
<dbReference type="AlphaFoldDB" id="A0A8J8NH92"/>
<evidence type="ECO:0000313" key="3">
    <source>
        <dbReference type="EMBL" id="TNV74445.1"/>
    </source>
</evidence>
<accession>A0A8J8NH92</accession>
<keyword evidence="4" id="KW-1185">Reference proteome</keyword>